<dbReference type="GO" id="GO:0005886">
    <property type="term" value="C:plasma membrane"/>
    <property type="evidence" value="ECO:0007669"/>
    <property type="project" value="UniProtKB-SubCell"/>
</dbReference>
<feature type="transmembrane region" description="Helical" evidence="7">
    <location>
        <begin position="376"/>
        <end position="398"/>
    </location>
</feature>
<sequence length="415" mass="44985">MEAIIKTGWKTQLNILWTGQTLLIAMLAMSLPYWPLYISQLGDFSPGEVRFYSAAIYIAPFFSSTFSSPLWGRLGDKYGYKPMVIRACLGLFITQTLILCFSNVYLIFTFRLLQGVLAGFIVAAQSWALAISPENERGATMGKLQSATAVGNLLGPLLGGVIATYGGYQSIFSSSSVICALVTIAFLTLLQNTYQNTNTVDARNENQFGTMLSCIKRHILNILLVIIAIQLARAMITPVFSLFVTEKLGGNDITVGVLYAATGLMIFLTAPSWGRYFDRLVSKGHSVHTTIAGLLFLCAALQSVQAYADSAIAIFMLRLLWGICLGALLPVLLRVLVDNTHTRDHGLFLGFGNSATKLGNLLGIIAGALIEAHFGYTTSFLMTALLYVMAGIVILLSAKSLKTAPEEKLIADQSS</sequence>
<keyword evidence="6 7" id="KW-0472">Membrane</keyword>
<reference evidence="9 10" key="1">
    <citation type="submission" date="2019-08" db="EMBL/GenBank/DDBJ databases">
        <authorList>
            <person name="Guy L."/>
        </authorList>
    </citation>
    <scope>NUCLEOTIDE SEQUENCE [LARGE SCALE GENOMIC DNA]</scope>
    <source>
        <strain evidence="9 10">SGT-108</strain>
    </source>
</reference>
<dbReference type="KEGG" id="asip:AQUSIP_10480"/>
<organism evidence="9 10">
    <name type="scientific">Aquicella siphonis</name>
    <dbReference type="NCBI Taxonomy" id="254247"/>
    <lineage>
        <taxon>Bacteria</taxon>
        <taxon>Pseudomonadati</taxon>
        <taxon>Pseudomonadota</taxon>
        <taxon>Gammaproteobacteria</taxon>
        <taxon>Legionellales</taxon>
        <taxon>Coxiellaceae</taxon>
        <taxon>Aquicella</taxon>
    </lineage>
</organism>
<feature type="transmembrane region" description="Helical" evidence="7">
    <location>
        <begin position="171"/>
        <end position="190"/>
    </location>
</feature>
<feature type="domain" description="Major facilitator superfamily (MFS) profile" evidence="8">
    <location>
        <begin position="1"/>
        <end position="402"/>
    </location>
</feature>
<name>A0A5E4PFY4_9COXI</name>
<evidence type="ECO:0000256" key="2">
    <source>
        <dbReference type="ARBA" id="ARBA00022448"/>
    </source>
</evidence>
<evidence type="ECO:0000256" key="4">
    <source>
        <dbReference type="ARBA" id="ARBA00022692"/>
    </source>
</evidence>
<dbReference type="InterPro" id="IPR036259">
    <property type="entry name" value="MFS_trans_sf"/>
</dbReference>
<dbReference type="Proteomes" id="UP000324194">
    <property type="component" value="Chromosome 1"/>
</dbReference>
<feature type="transmembrane region" description="Helical" evidence="7">
    <location>
        <begin position="286"/>
        <end position="305"/>
    </location>
</feature>
<accession>A0A5E4PFY4</accession>
<dbReference type="InterPro" id="IPR020846">
    <property type="entry name" value="MFS_dom"/>
</dbReference>
<dbReference type="PROSITE" id="PS50850">
    <property type="entry name" value="MFS"/>
    <property type="match status" value="1"/>
</dbReference>
<dbReference type="RefSeq" id="WP_148339033.1">
    <property type="nucleotide sequence ID" value="NZ_LR699119.1"/>
</dbReference>
<keyword evidence="3" id="KW-1003">Cell membrane</keyword>
<feature type="transmembrane region" description="Helical" evidence="7">
    <location>
        <begin position="311"/>
        <end position="335"/>
    </location>
</feature>
<evidence type="ECO:0000259" key="8">
    <source>
        <dbReference type="PROSITE" id="PS50850"/>
    </source>
</evidence>
<evidence type="ECO:0000256" key="5">
    <source>
        <dbReference type="ARBA" id="ARBA00022989"/>
    </source>
</evidence>
<feature type="transmembrane region" description="Helical" evidence="7">
    <location>
        <begin position="144"/>
        <end position="165"/>
    </location>
</feature>
<dbReference type="PANTHER" id="PTHR43414:SF6">
    <property type="entry name" value="MULTIDRUG RESISTANCE PROTEIN MDTG"/>
    <property type="match status" value="1"/>
</dbReference>
<feature type="transmembrane region" description="Helical" evidence="7">
    <location>
        <begin position="256"/>
        <end position="274"/>
    </location>
</feature>
<keyword evidence="10" id="KW-1185">Reference proteome</keyword>
<comment type="subcellular location">
    <subcellularLocation>
        <location evidence="1">Cell membrane</location>
        <topology evidence="1">Multi-pass membrane protein</topology>
    </subcellularLocation>
</comment>
<feature type="transmembrane region" description="Helical" evidence="7">
    <location>
        <begin position="347"/>
        <end position="370"/>
    </location>
</feature>
<dbReference type="Pfam" id="PF07690">
    <property type="entry name" value="MFS_1"/>
    <property type="match status" value="2"/>
</dbReference>
<dbReference type="OrthoDB" id="65739at2"/>
<evidence type="ECO:0000313" key="9">
    <source>
        <dbReference type="EMBL" id="VVC75754.1"/>
    </source>
</evidence>
<dbReference type="InterPro" id="IPR011701">
    <property type="entry name" value="MFS"/>
</dbReference>
<evidence type="ECO:0000256" key="3">
    <source>
        <dbReference type="ARBA" id="ARBA00022475"/>
    </source>
</evidence>
<evidence type="ECO:0000256" key="7">
    <source>
        <dbReference type="SAM" id="Phobius"/>
    </source>
</evidence>
<feature type="transmembrane region" description="Helical" evidence="7">
    <location>
        <begin position="219"/>
        <end position="244"/>
    </location>
</feature>
<dbReference type="GO" id="GO:0022857">
    <property type="term" value="F:transmembrane transporter activity"/>
    <property type="evidence" value="ECO:0007669"/>
    <property type="project" value="InterPro"/>
</dbReference>
<evidence type="ECO:0000256" key="1">
    <source>
        <dbReference type="ARBA" id="ARBA00004651"/>
    </source>
</evidence>
<feature type="transmembrane region" description="Helical" evidence="7">
    <location>
        <begin position="54"/>
        <end position="72"/>
    </location>
</feature>
<feature type="transmembrane region" description="Helical" evidence="7">
    <location>
        <begin position="12"/>
        <end position="34"/>
    </location>
</feature>
<dbReference type="AlphaFoldDB" id="A0A5E4PFY4"/>
<keyword evidence="5 7" id="KW-1133">Transmembrane helix</keyword>
<gene>
    <name evidence="9" type="primary">tetA_1</name>
    <name evidence="9" type="ORF">AQUSIP_10480</name>
</gene>
<feature type="transmembrane region" description="Helical" evidence="7">
    <location>
        <begin position="112"/>
        <end position="132"/>
    </location>
</feature>
<dbReference type="Gene3D" id="1.20.1250.20">
    <property type="entry name" value="MFS general substrate transporter like domains"/>
    <property type="match status" value="2"/>
</dbReference>
<dbReference type="SUPFAM" id="SSF103473">
    <property type="entry name" value="MFS general substrate transporter"/>
    <property type="match status" value="1"/>
</dbReference>
<evidence type="ECO:0000256" key="6">
    <source>
        <dbReference type="ARBA" id="ARBA00023136"/>
    </source>
</evidence>
<protein>
    <submittedName>
        <fullName evidence="9">Tetracycline resistance protein, class B</fullName>
    </submittedName>
</protein>
<evidence type="ECO:0000313" key="10">
    <source>
        <dbReference type="Proteomes" id="UP000324194"/>
    </source>
</evidence>
<dbReference type="PANTHER" id="PTHR43414">
    <property type="entry name" value="MULTIDRUG RESISTANCE PROTEIN MDTG"/>
    <property type="match status" value="1"/>
</dbReference>
<feature type="transmembrane region" description="Helical" evidence="7">
    <location>
        <begin position="84"/>
        <end position="106"/>
    </location>
</feature>
<keyword evidence="4 7" id="KW-0812">Transmembrane</keyword>
<proteinExistence type="predicted"/>
<keyword evidence="2" id="KW-0813">Transport</keyword>
<dbReference type="EMBL" id="LR699119">
    <property type="protein sequence ID" value="VVC75754.1"/>
    <property type="molecule type" value="Genomic_DNA"/>
</dbReference>